<evidence type="ECO:0000256" key="1">
    <source>
        <dbReference type="SAM" id="MobiDB-lite"/>
    </source>
</evidence>
<feature type="domain" description="FMN-binding" evidence="2">
    <location>
        <begin position="150"/>
        <end position="224"/>
    </location>
</feature>
<accession>A0ABX2HD31</accession>
<dbReference type="Pfam" id="PF04205">
    <property type="entry name" value="FMN_bind"/>
    <property type="match status" value="4"/>
</dbReference>
<protein>
    <submittedName>
        <fullName evidence="3">FMN-binding protein</fullName>
    </submittedName>
</protein>
<evidence type="ECO:0000313" key="4">
    <source>
        <dbReference type="Proteomes" id="UP001644719"/>
    </source>
</evidence>
<dbReference type="SMART" id="SM00900">
    <property type="entry name" value="FMN_bind"/>
    <property type="match status" value="4"/>
</dbReference>
<evidence type="ECO:0000313" key="3">
    <source>
        <dbReference type="EMBL" id="NSG87279.1"/>
    </source>
</evidence>
<feature type="compositionally biased region" description="Pro residues" evidence="1">
    <location>
        <begin position="490"/>
        <end position="528"/>
    </location>
</feature>
<feature type="compositionally biased region" description="Low complexity" evidence="1">
    <location>
        <begin position="352"/>
        <end position="378"/>
    </location>
</feature>
<keyword evidence="4" id="KW-1185">Reference proteome</keyword>
<feature type="region of interest" description="Disordered" evidence="1">
    <location>
        <begin position="340"/>
        <end position="383"/>
    </location>
</feature>
<dbReference type="InterPro" id="IPR007329">
    <property type="entry name" value="FMN-bd"/>
</dbReference>
<name>A0ABX2HD31_9FIRM</name>
<dbReference type="Gene3D" id="3.90.1010.20">
    <property type="match status" value="4"/>
</dbReference>
<feature type="domain" description="FMN-binding" evidence="2">
    <location>
        <begin position="402"/>
        <end position="476"/>
    </location>
</feature>
<dbReference type="EMBL" id="JAAITS010000068">
    <property type="protein sequence ID" value="NSG87279.1"/>
    <property type="molecule type" value="Genomic_DNA"/>
</dbReference>
<feature type="compositionally biased region" description="Low complexity" evidence="1">
    <location>
        <begin position="479"/>
        <end position="489"/>
    </location>
</feature>
<evidence type="ECO:0000259" key="2">
    <source>
        <dbReference type="SMART" id="SM00900"/>
    </source>
</evidence>
<reference evidence="3 4" key="1">
    <citation type="journal article" date="2020" name="Cell Host Microbe">
        <title>Functional and Genomic Variation between Human-Derived Isolates of Lachnospiraceae Reveals Inter- and Intra-Species Diversity.</title>
        <authorList>
            <person name="Sorbara M.T."/>
            <person name="Littmann E.R."/>
            <person name="Fontana E."/>
            <person name="Moody T.U."/>
            <person name="Kohout C.E."/>
            <person name="Gjonbalaj M."/>
            <person name="Eaton V."/>
            <person name="Seok R."/>
            <person name="Leiner I.M."/>
            <person name="Pamer E.G."/>
        </authorList>
    </citation>
    <scope>NUCLEOTIDE SEQUENCE [LARGE SCALE GENOMIC DNA]</scope>
    <source>
        <strain evidence="3 4">MSK.17.74</strain>
    </source>
</reference>
<feature type="compositionally biased region" description="Low complexity" evidence="1">
    <location>
        <begin position="80"/>
        <end position="89"/>
    </location>
</feature>
<sequence length="647" mass="66783">MKKRDSDKNPFEKKNLVKLAPAAVVIAAVAAAGVQAGSSGKEVTSETREVVKSQDLESLLKTAYSYEAADDEAEEESLLKAGKNTSSASSKKKTSKISKKKSGIKKGSSKTLPVKTAASSGVGQGSTTTPTTEVPEGGYKDGTYQGSGTGFGGTITVQVTVSGGKIIAVDILSAAGETGSYFASAQGVVSKVLSSQSPNVDAVSGATYSSNGIIQAVQNALSQAGNSDSATPAATPTPTPKPAKKPKKDTSVSYKDGVYEGQAEGFDGTVTVKVTIKNGKIKKISNTNTDTPEFFNKAWKTIKSNVISRQSTSGIDTVSGATFSSNGILGALSQALSKADQSGTADSKGEDITPTPTIVPDETVTPIPTEIPQPTQTPDNPSDEQPVVNLLKDGTYTGSAMGYSGKVNITLTIKDGKITEVTNTNSDTRSFFNKAWRSIQPKILEKQSTEGIDTVSGATFSSMGILDASKIALEQAKNTEVQPSVTPEPTEVPNPTNTPKPTSVPEPTTAPEPTAVPEPTEAPAPTSAPEPTDIPENSVTPEPTATPEPTPVPAGAYTDGTYTGIGEGNDGPDSVQVTVTISGGQIVGATYFSYDDEEYADTAWEGILGQVMGKQSADSIDTVSGCTYSSQGIIQAFRNALNQAKGA</sequence>
<organism evidence="3 4">
    <name type="scientific">Blautia faecis</name>
    <dbReference type="NCBI Taxonomy" id="871665"/>
    <lineage>
        <taxon>Bacteria</taxon>
        <taxon>Bacillati</taxon>
        <taxon>Bacillota</taxon>
        <taxon>Clostridia</taxon>
        <taxon>Lachnospirales</taxon>
        <taxon>Lachnospiraceae</taxon>
        <taxon>Blautia</taxon>
    </lineage>
</organism>
<feature type="domain" description="FMN-binding" evidence="2">
    <location>
        <begin position="265"/>
        <end position="339"/>
    </location>
</feature>
<feature type="domain" description="FMN-binding" evidence="2">
    <location>
        <begin position="568"/>
        <end position="644"/>
    </location>
</feature>
<proteinExistence type="predicted"/>
<feature type="compositionally biased region" description="Low complexity" evidence="1">
    <location>
        <begin position="109"/>
        <end position="144"/>
    </location>
</feature>
<comment type="caution">
    <text evidence="3">The sequence shown here is derived from an EMBL/GenBank/DDBJ whole genome shotgun (WGS) entry which is preliminary data.</text>
</comment>
<feature type="compositionally biased region" description="Basic residues" evidence="1">
    <location>
        <begin position="90"/>
        <end position="108"/>
    </location>
</feature>
<feature type="region of interest" description="Disordered" evidence="1">
    <location>
        <begin position="478"/>
        <end position="556"/>
    </location>
</feature>
<dbReference type="RefSeq" id="WP_173770301.1">
    <property type="nucleotide sequence ID" value="NZ_JAAITS010000068.1"/>
</dbReference>
<gene>
    <name evidence="3" type="ORF">G5B17_18125</name>
</gene>
<feature type="region of interest" description="Disordered" evidence="1">
    <location>
        <begin position="73"/>
        <end position="145"/>
    </location>
</feature>
<dbReference type="Proteomes" id="UP001644719">
    <property type="component" value="Unassembled WGS sequence"/>
</dbReference>
<feature type="region of interest" description="Disordered" evidence="1">
    <location>
        <begin position="224"/>
        <end position="252"/>
    </location>
</feature>